<feature type="transmembrane region" description="Helical" evidence="1">
    <location>
        <begin position="67"/>
        <end position="92"/>
    </location>
</feature>
<evidence type="ECO:0008006" key="4">
    <source>
        <dbReference type="Google" id="ProtNLM"/>
    </source>
</evidence>
<keyword evidence="3" id="KW-1185">Reference proteome</keyword>
<dbReference type="InterPro" id="IPR007251">
    <property type="entry name" value="Iron_permease_Fet4"/>
</dbReference>
<proteinExistence type="predicted"/>
<dbReference type="GO" id="GO:0055085">
    <property type="term" value="P:transmembrane transport"/>
    <property type="evidence" value="ECO:0007669"/>
    <property type="project" value="InterPro"/>
</dbReference>
<keyword evidence="1" id="KW-0812">Transmembrane</keyword>
<organism evidence="2 3">
    <name type="scientific">Recurvomyces mirabilis</name>
    <dbReference type="NCBI Taxonomy" id="574656"/>
    <lineage>
        <taxon>Eukaryota</taxon>
        <taxon>Fungi</taxon>
        <taxon>Dikarya</taxon>
        <taxon>Ascomycota</taxon>
        <taxon>Pezizomycotina</taxon>
        <taxon>Dothideomycetes</taxon>
        <taxon>Dothideomycetidae</taxon>
        <taxon>Mycosphaerellales</taxon>
        <taxon>Teratosphaeriaceae</taxon>
        <taxon>Recurvomyces</taxon>
    </lineage>
</organism>
<name>A0AAE0TPS9_9PEZI</name>
<feature type="transmembrane region" description="Helical" evidence="1">
    <location>
        <begin position="443"/>
        <end position="464"/>
    </location>
</feature>
<keyword evidence="1" id="KW-0472">Membrane</keyword>
<evidence type="ECO:0000256" key="1">
    <source>
        <dbReference type="SAM" id="Phobius"/>
    </source>
</evidence>
<feature type="transmembrane region" description="Helical" evidence="1">
    <location>
        <begin position="197"/>
        <end position="219"/>
    </location>
</feature>
<gene>
    <name evidence="2" type="ORF">LTR78_008567</name>
</gene>
<sequence length="496" mass="55220">MSVFAKLAGLLSAPGKKREVCASALTQASPTLCEDEAAVQHSTSVTAHTNGGVGYQVKAKPRRLDRWLDAVVAFSGSNFTFFFILTLLLGWAFAGIRLAHDENWQVGISDVQAILSYIFDSFLMRQQFNTYDEALSAAAQLRSRAASHRRIILQIMADKGAGSLTPDSGANVAPEDTRFELDLPRETLFGRFITRSAIVVGHIATICLYWTCMAIWLGFGPLNHWSNEWQLYVNSATSALMVFVFSFLANIRERHSDYTQICLDATFRVDSHLESMLRRITRDSLCNEEVVIAPPTVNILQRAIYYYADVVGTLVGIALLVIVMMTWLAIGPILHFNSNWWLLIGTYAGLIGLNDGFVLRNVQAKLKDYENEQFEQVMLEDESLFALIDQPLAKVEPERPSISSRLSLAVGKFCAHEFTVLAGVLVIFALIAGASALRWDTSGQLICNVPPSIIESFFMVMLIAGHNSADSERRGQIKAIHDRRLKLLAWVQTVEY</sequence>
<dbReference type="Proteomes" id="UP001274830">
    <property type="component" value="Unassembled WGS sequence"/>
</dbReference>
<protein>
    <recommendedName>
        <fullName evidence="4">Low affinity iron transporter</fullName>
    </recommendedName>
</protein>
<dbReference type="EMBL" id="JAUTXT010000042">
    <property type="protein sequence ID" value="KAK3671468.1"/>
    <property type="molecule type" value="Genomic_DNA"/>
</dbReference>
<keyword evidence="1" id="KW-1133">Transmembrane helix</keyword>
<reference evidence="2" key="1">
    <citation type="submission" date="2023-07" db="EMBL/GenBank/DDBJ databases">
        <title>Black Yeasts Isolated from many extreme environments.</title>
        <authorList>
            <person name="Coleine C."/>
            <person name="Stajich J.E."/>
            <person name="Selbmann L."/>
        </authorList>
    </citation>
    <scope>NUCLEOTIDE SEQUENCE</scope>
    <source>
        <strain evidence="2">CCFEE 5485</strain>
    </source>
</reference>
<feature type="transmembrane region" description="Helical" evidence="1">
    <location>
        <begin position="340"/>
        <end position="359"/>
    </location>
</feature>
<evidence type="ECO:0000313" key="2">
    <source>
        <dbReference type="EMBL" id="KAK3671468.1"/>
    </source>
</evidence>
<dbReference type="AlphaFoldDB" id="A0AAE0TPS9"/>
<comment type="caution">
    <text evidence="2">The sequence shown here is derived from an EMBL/GenBank/DDBJ whole genome shotgun (WGS) entry which is preliminary data.</text>
</comment>
<dbReference type="Pfam" id="PF04120">
    <property type="entry name" value="Iron_permease"/>
    <property type="match status" value="2"/>
</dbReference>
<accession>A0AAE0TPS9</accession>
<feature type="transmembrane region" description="Helical" evidence="1">
    <location>
        <begin position="231"/>
        <end position="251"/>
    </location>
</feature>
<feature type="transmembrane region" description="Helical" evidence="1">
    <location>
        <begin position="304"/>
        <end position="328"/>
    </location>
</feature>
<feature type="transmembrane region" description="Helical" evidence="1">
    <location>
        <begin position="418"/>
        <end position="437"/>
    </location>
</feature>
<evidence type="ECO:0000313" key="3">
    <source>
        <dbReference type="Proteomes" id="UP001274830"/>
    </source>
</evidence>